<dbReference type="Pfam" id="PF00072">
    <property type="entry name" value="Response_reg"/>
    <property type="match status" value="2"/>
</dbReference>
<feature type="modified residue" description="4-aspartylphosphate" evidence="2">
    <location>
        <position position="270"/>
    </location>
</feature>
<gene>
    <name evidence="6" type="ORF">DB32_003874</name>
</gene>
<accession>A0A0F6W3S5</accession>
<feature type="region of interest" description="Disordered" evidence="3">
    <location>
        <begin position="970"/>
        <end position="1022"/>
    </location>
</feature>
<dbReference type="STRING" id="927083.DB32_003874"/>
<feature type="domain" description="Response regulatory" evidence="5">
    <location>
        <begin position="221"/>
        <end position="337"/>
    </location>
</feature>
<reference evidence="6 7" key="1">
    <citation type="submission" date="2015-03" db="EMBL/GenBank/DDBJ databases">
        <title>Genome assembly of Sandaracinus amylolyticus DSM 53668.</title>
        <authorList>
            <person name="Sharma G."/>
            <person name="Subramanian S."/>
        </authorList>
    </citation>
    <scope>NUCLEOTIDE SEQUENCE [LARGE SCALE GENOMIC DNA]</scope>
    <source>
        <strain evidence="6 7">DSM 53668</strain>
    </source>
</reference>
<dbReference type="PANTHER" id="PTHR44591:SF23">
    <property type="entry name" value="CHEY SUBFAMILY"/>
    <property type="match status" value="1"/>
</dbReference>
<keyword evidence="4" id="KW-0812">Transmembrane</keyword>
<dbReference type="KEGG" id="samy:DB32_003874"/>
<dbReference type="GO" id="GO:0003677">
    <property type="term" value="F:DNA binding"/>
    <property type="evidence" value="ECO:0007669"/>
    <property type="project" value="UniProtKB-KW"/>
</dbReference>
<evidence type="ECO:0000259" key="5">
    <source>
        <dbReference type="PROSITE" id="PS50110"/>
    </source>
</evidence>
<feature type="region of interest" description="Disordered" evidence="3">
    <location>
        <begin position="867"/>
        <end position="935"/>
    </location>
</feature>
<dbReference type="InterPro" id="IPR050595">
    <property type="entry name" value="Bact_response_regulator"/>
</dbReference>
<dbReference type="Proteomes" id="UP000034883">
    <property type="component" value="Chromosome"/>
</dbReference>
<feature type="modified residue" description="4-aspartylphosphate" evidence="2">
    <location>
        <position position="496"/>
    </location>
</feature>
<evidence type="ECO:0000256" key="2">
    <source>
        <dbReference type="PROSITE-ProRule" id="PRU00169"/>
    </source>
</evidence>
<dbReference type="OrthoDB" id="9800897at2"/>
<feature type="region of interest" description="Disordered" evidence="3">
    <location>
        <begin position="109"/>
        <end position="211"/>
    </location>
</feature>
<feature type="compositionally biased region" description="Pro residues" evidence="3">
    <location>
        <begin position="896"/>
        <end position="920"/>
    </location>
</feature>
<dbReference type="PROSITE" id="PS50110">
    <property type="entry name" value="RESPONSE_REGULATORY"/>
    <property type="match status" value="2"/>
</dbReference>
<protein>
    <submittedName>
        <fullName evidence="6">DNA-binding response regulator, LuxR family</fullName>
    </submittedName>
</protein>
<keyword evidence="7" id="KW-1185">Reference proteome</keyword>
<keyword evidence="6" id="KW-0238">DNA-binding</keyword>
<keyword evidence="1 2" id="KW-0597">Phosphoprotein</keyword>
<dbReference type="InterPro" id="IPR001789">
    <property type="entry name" value="Sig_transdc_resp-reg_receiver"/>
</dbReference>
<dbReference type="InterPro" id="IPR011006">
    <property type="entry name" value="CheY-like_superfamily"/>
</dbReference>
<feature type="compositionally biased region" description="Pro residues" evidence="3">
    <location>
        <begin position="200"/>
        <end position="211"/>
    </location>
</feature>
<dbReference type="EMBL" id="CP011125">
    <property type="protein sequence ID" value="AKF06725.1"/>
    <property type="molecule type" value="Genomic_DNA"/>
</dbReference>
<dbReference type="SUPFAM" id="SSF52172">
    <property type="entry name" value="CheY-like"/>
    <property type="match status" value="2"/>
</dbReference>
<dbReference type="CDD" id="cd00156">
    <property type="entry name" value="REC"/>
    <property type="match status" value="1"/>
</dbReference>
<proteinExistence type="predicted"/>
<evidence type="ECO:0000256" key="1">
    <source>
        <dbReference type="ARBA" id="ARBA00022553"/>
    </source>
</evidence>
<feature type="transmembrane region" description="Helical" evidence="4">
    <location>
        <begin position="941"/>
        <end position="959"/>
    </location>
</feature>
<dbReference type="PANTHER" id="PTHR44591">
    <property type="entry name" value="STRESS RESPONSE REGULATOR PROTEIN 1"/>
    <property type="match status" value="1"/>
</dbReference>
<feature type="compositionally biased region" description="Low complexity" evidence="3">
    <location>
        <begin position="921"/>
        <end position="934"/>
    </location>
</feature>
<sequence length="1112" mass="116771">MGSESSRPTPLGVARARFVDGLPRKAGELRGSIALLAATPAEERPREELRRRLHALYASAQVFQIAPLTNALKDAIARLDRARDEKRALEGADLDALASLAATLPLLGQAEPTPDVHGDEEPADVEIPAAPRVPRAPAPRRNTLELAGAATQPPPSDSEAPPARESERPRPLRERATTLRGLPTATDVESPTPILITPRSSPPPPVAVPAPPPARAVQNVLSILVVDAAEWQARARAVLPAERFEVLGAADPEEALRLARSSAPDAVLVDHTVLSRTGVDLVRRLRDDPLTDFVPVIALAPASATVDPIALRERGADEVLLKPFDATALETTLARLTGEGGRGVAGLAGEHTIEEVASRIADEVKRGLVESADRGRDLRVPLGDGAEVLAAAWSAIGRVRAHLAQRSGGRLHFRDDRAPGGPAFLALVDEEDTPEPKSAPVSLRDRHAIVVDDDPAVVWFFAGLLREEGVVVDEASDGAEALDIARRRRPDLVVSDILMPRLDGFALTRELKRDPALADVPVILLSWKEDFLQRMRELQSGASGYLRKESGAQQILECVRDVLRPRARLEAQLRAGGDVRGRLERIGILPLIQTAAQHRPDARITVRDAWNLFEIDLRAGNLVDLTRTASDGSFSRGPRVLVPLLGATAGRFAIADAEGPVRASIKEPLDAVLRKGAAAIGALVDAVSGKGLALAAHVELDDDVLASLLRASPDALRAMVAKLRGPGGPRALLTEGSVAPHELESAMLDLARQGAILAVRGPDGEDRIAAAGAARGEIELPMRTPSLVPGEGASTLAPPSLPSAPPDVAAAMVEDESSGPELSWLSSEETTGEIVAEAHRMASEPPKPSAGMLELDAPEIDPFARKKQEETSLEALSASLPEPEPEPERPAATAAPEPPPEPPPAAEPKPPAPLMPPPSTPVKKPAPAAAAAPSESGGMGWFGWAILLAVLAFAGFVAYRNLIAGPVADSTPETSADADAEAPPEATPVAPATASAPTREPTAAEPTTPDSTAPEPATPATQVRSYGEDLAGIDPALGVEATPDQGVVLVTPLEGGAPLRVRIGDRELSVGADPVALALPEGVHEITFLRGDGSSFRFVHVAPGRTRRVAAP</sequence>
<feature type="domain" description="Response regulatory" evidence="5">
    <location>
        <begin position="447"/>
        <end position="563"/>
    </location>
</feature>
<keyword evidence="4" id="KW-1133">Transmembrane helix</keyword>
<feature type="compositionally biased region" description="Low complexity" evidence="3">
    <location>
        <begin position="128"/>
        <end position="141"/>
    </location>
</feature>
<organism evidence="6 7">
    <name type="scientific">Sandaracinus amylolyticus</name>
    <dbReference type="NCBI Taxonomy" id="927083"/>
    <lineage>
        <taxon>Bacteria</taxon>
        <taxon>Pseudomonadati</taxon>
        <taxon>Myxococcota</taxon>
        <taxon>Polyangia</taxon>
        <taxon>Polyangiales</taxon>
        <taxon>Sandaracinaceae</taxon>
        <taxon>Sandaracinus</taxon>
    </lineage>
</organism>
<dbReference type="GO" id="GO:0000160">
    <property type="term" value="P:phosphorelay signal transduction system"/>
    <property type="evidence" value="ECO:0007669"/>
    <property type="project" value="InterPro"/>
</dbReference>
<name>A0A0F6W3S5_9BACT</name>
<dbReference type="RefSeq" id="WP_053233871.1">
    <property type="nucleotide sequence ID" value="NZ_CP011125.1"/>
</dbReference>
<evidence type="ECO:0000256" key="3">
    <source>
        <dbReference type="SAM" id="MobiDB-lite"/>
    </source>
</evidence>
<keyword evidence="4" id="KW-0472">Membrane</keyword>
<dbReference type="Gene3D" id="3.40.50.2300">
    <property type="match status" value="2"/>
</dbReference>
<feature type="compositionally biased region" description="Basic and acidic residues" evidence="3">
    <location>
        <begin position="162"/>
        <end position="177"/>
    </location>
</feature>
<evidence type="ECO:0000256" key="4">
    <source>
        <dbReference type="SAM" id="Phobius"/>
    </source>
</evidence>
<dbReference type="SMART" id="SM00448">
    <property type="entry name" value="REC"/>
    <property type="match status" value="2"/>
</dbReference>
<evidence type="ECO:0000313" key="7">
    <source>
        <dbReference type="Proteomes" id="UP000034883"/>
    </source>
</evidence>
<feature type="compositionally biased region" description="Low complexity" evidence="3">
    <location>
        <begin position="983"/>
        <end position="1021"/>
    </location>
</feature>
<dbReference type="AlphaFoldDB" id="A0A0F6W3S5"/>
<evidence type="ECO:0000313" key="6">
    <source>
        <dbReference type="EMBL" id="AKF06725.1"/>
    </source>
</evidence>
<feature type="region of interest" description="Disordered" evidence="3">
    <location>
        <begin position="784"/>
        <end position="804"/>
    </location>
</feature>